<evidence type="ECO:0000313" key="2">
    <source>
        <dbReference type="EnsemblFungi" id="CEF73380"/>
    </source>
</evidence>
<evidence type="ECO:0000313" key="3">
    <source>
        <dbReference type="Proteomes" id="UP000070720"/>
    </source>
</evidence>
<reference evidence="2" key="4">
    <citation type="submission" date="2017-01" db="UniProtKB">
        <authorList>
            <consortium name="EnsemblFungi"/>
        </authorList>
    </citation>
    <scope>IDENTIFICATION</scope>
    <source>
        <strain evidence="2">PH-1 / ATCC MYA-4620 / FGSC 9075 / NRRL 31084</strain>
    </source>
</reference>
<name>A0A098D4K3_GIBZE</name>
<organism evidence="1 3">
    <name type="scientific">Gibberella zeae (strain ATCC MYA-4620 / CBS 123657 / FGSC 9075 / NRRL 31084 / PH-1)</name>
    <name type="common">Wheat head blight fungus</name>
    <name type="synonym">Fusarium graminearum</name>
    <dbReference type="NCBI Taxonomy" id="229533"/>
    <lineage>
        <taxon>Eukaryota</taxon>
        <taxon>Fungi</taxon>
        <taxon>Dikarya</taxon>
        <taxon>Ascomycota</taxon>
        <taxon>Pezizomycotina</taxon>
        <taxon>Sordariomycetes</taxon>
        <taxon>Hypocreomycetidae</taxon>
        <taxon>Hypocreales</taxon>
        <taxon>Nectriaceae</taxon>
        <taxon>Fusarium</taxon>
    </lineage>
</organism>
<proteinExistence type="predicted"/>
<dbReference type="InParanoid" id="A0A098D4K3"/>
<dbReference type="AlphaFoldDB" id="A0A098D4K3"/>
<dbReference type="Proteomes" id="UP000070720">
    <property type="component" value="Chromosome 1"/>
</dbReference>
<dbReference type="EMBL" id="HG970332">
    <property type="protein sequence ID" value="CEF73380.1"/>
    <property type="molecule type" value="Genomic_DNA"/>
</dbReference>
<evidence type="ECO:0000313" key="1">
    <source>
        <dbReference type="EMBL" id="CEF73380.1"/>
    </source>
</evidence>
<protein>
    <submittedName>
        <fullName evidence="1">Chromosome 1, complete genome</fullName>
    </submittedName>
</protein>
<keyword evidence="3" id="KW-1185">Reference proteome</keyword>
<reference evidence="2 3" key="1">
    <citation type="journal article" date="2007" name="Science">
        <title>The Fusarium graminearum genome reveals a link between localized polymorphism and pathogen specialization.</title>
        <authorList>
            <person name="Cuomo C.A."/>
            <person name="Gueldener U."/>
            <person name="Xu J.-R."/>
            <person name="Trail F."/>
            <person name="Turgeon B.G."/>
            <person name="Di Pietro A."/>
            <person name="Walton J.D."/>
            <person name="Ma L.-J."/>
            <person name="Baker S.E."/>
            <person name="Rep M."/>
            <person name="Adam G."/>
            <person name="Antoniw J."/>
            <person name="Baldwin T."/>
            <person name="Calvo S.E."/>
            <person name="Chang Y.-L."/>
            <person name="DeCaprio D."/>
            <person name="Gale L.R."/>
            <person name="Gnerre S."/>
            <person name="Goswami R.S."/>
            <person name="Hammond-Kosack K."/>
            <person name="Harris L.J."/>
            <person name="Hilburn K."/>
            <person name="Kennell J.C."/>
            <person name="Kroken S."/>
            <person name="Magnuson J.K."/>
            <person name="Mannhaupt G."/>
            <person name="Mauceli E.W."/>
            <person name="Mewes H.-W."/>
            <person name="Mitterbauer R."/>
            <person name="Muehlbauer G."/>
            <person name="Muensterkoetter M."/>
            <person name="Nelson D."/>
            <person name="O'Donnell K."/>
            <person name="Ouellet T."/>
            <person name="Qi W."/>
            <person name="Quesneville H."/>
            <person name="Roncero M.I.G."/>
            <person name="Seong K.-Y."/>
            <person name="Tetko I.V."/>
            <person name="Urban M."/>
            <person name="Waalwijk C."/>
            <person name="Ward T.J."/>
            <person name="Yao J."/>
            <person name="Birren B.W."/>
            <person name="Kistler H.C."/>
        </authorList>
    </citation>
    <scope>NUCLEOTIDE SEQUENCE [LARGE SCALE GENOMIC DNA]</scope>
    <source>
        <strain evidence="3">ATCC MYA-4620 / CBS 123657 / FGSC 9075 / NRRL 31084 / PH-1</strain>
        <strain evidence="2">PH-1 / ATCC MYA-4620 / FGSC 9075 / NRRL 31084</strain>
    </source>
</reference>
<accession>A0A0E0RQ55</accession>
<gene>
    <name evidence="1" type="ORF">FGRAMPH1_01T03155</name>
</gene>
<dbReference type="VEuPathDB" id="FungiDB:FGRAMPH1_01G03155"/>
<reference evidence="1 3" key="3">
    <citation type="journal article" date="2015" name="BMC Genomics">
        <title>The completed genome sequence of the pathogenic ascomycete fungus Fusarium graminearum.</title>
        <authorList>
            <person name="King R."/>
            <person name="Urban M."/>
            <person name="Hammond-Kosack M.C."/>
            <person name="Hassani-Pak K."/>
            <person name="Hammond-Kosack K.E."/>
        </authorList>
    </citation>
    <scope>NUCLEOTIDE SEQUENCE [LARGE SCALE GENOMIC DNA]</scope>
    <source>
        <strain evidence="3">ATCC MYA-4620 / CBS 123657 / FGSC 9075 / NRRL 31084 / PH-1</strain>
        <strain evidence="1">PH-1</strain>
    </source>
</reference>
<reference evidence="2 3" key="2">
    <citation type="journal article" date="2010" name="Nature">
        <title>Comparative genomics reveals mobile pathogenicity chromosomes in Fusarium.</title>
        <authorList>
            <person name="Ma L.J."/>
            <person name="van der Does H.C."/>
            <person name="Borkovich K.A."/>
            <person name="Coleman J.J."/>
            <person name="Daboussi M.J."/>
            <person name="Di Pietro A."/>
            <person name="Dufresne M."/>
            <person name="Freitag M."/>
            <person name="Grabherr M."/>
            <person name="Henrissat B."/>
            <person name="Houterman P.M."/>
            <person name="Kang S."/>
            <person name="Shim W.B."/>
            <person name="Woloshuk C."/>
            <person name="Xie X."/>
            <person name="Xu J.R."/>
            <person name="Antoniw J."/>
            <person name="Baker S.E."/>
            <person name="Bluhm B.H."/>
            <person name="Breakspear A."/>
            <person name="Brown D.W."/>
            <person name="Butchko R.A."/>
            <person name="Chapman S."/>
            <person name="Coulson R."/>
            <person name="Coutinho P.M."/>
            <person name="Danchin E.G."/>
            <person name="Diener A."/>
            <person name="Gale L.R."/>
            <person name="Gardiner D.M."/>
            <person name="Goff S."/>
            <person name="Hammond-Kosack K.E."/>
            <person name="Hilburn K."/>
            <person name="Hua-Van A."/>
            <person name="Jonkers W."/>
            <person name="Kazan K."/>
            <person name="Kodira C.D."/>
            <person name="Koehrsen M."/>
            <person name="Kumar L."/>
            <person name="Lee Y.H."/>
            <person name="Li L."/>
            <person name="Manners J.M."/>
            <person name="Miranda-Saavedra D."/>
            <person name="Mukherjee M."/>
            <person name="Park G."/>
            <person name="Park J."/>
            <person name="Park S.Y."/>
            <person name="Proctor R.H."/>
            <person name="Regev A."/>
            <person name="Ruiz-Roldan M.C."/>
            <person name="Sain D."/>
            <person name="Sakthikumar S."/>
            <person name="Sykes S."/>
            <person name="Schwartz D.C."/>
            <person name="Turgeon B.G."/>
            <person name="Wapinski I."/>
            <person name="Yoder O."/>
            <person name="Young S."/>
            <person name="Zeng Q."/>
            <person name="Zhou S."/>
            <person name="Galagan J."/>
            <person name="Cuomo C.A."/>
            <person name="Kistler H.C."/>
            <person name="Rep M."/>
        </authorList>
    </citation>
    <scope>GENOME REANNOTATION</scope>
    <source>
        <strain evidence="3">ATCC MYA-4620 / CBS 123657 / FGSC 9075 / NRRL 31084 / PH-1</strain>
        <strain evidence="2">PH-1 / ATCC MYA-4620 / FGSC 9075 / NRRL 31084</strain>
    </source>
</reference>
<sequence length="305" mass="33794">MYHTKNPSAQLIVSVSKSSLPGLGQPSGGFIRFQGWSISRSCGNFCCWFFSCKSDSYDEPTEHIAYFTDKLTFDMHSKSTIATIYNDIHLRRDKLSSCSNLVQVRHSSLAWCVNSDHRTWSGGSKVKREDNSVNSVTDEGQQVEYVASLRNNHIIVPLQNSSSPIYPIVPSTLADGTPCISTVTDHLNSRDKSTDGDVDCMVIRERFVSSSYHVRPSLLCHGYIQTASPTDAKIQIIHRRDKSHPSPLFAILTSARSHSFGTVPRNAIKQPMPNKIAAEPVSRYLPHIKSHHSASGIIPKISLPG</sequence>
<accession>A0A098D4K3</accession>
<dbReference type="EnsemblFungi" id="CEF73380">
    <property type="protein sequence ID" value="CEF73380"/>
    <property type="gene ID" value="FGRRES_11923_M"/>
</dbReference>